<comment type="cofactor">
    <cofactor evidence="1">
        <name>Ca(2+)</name>
        <dbReference type="ChEBI" id="CHEBI:29108"/>
    </cofactor>
</comment>
<evidence type="ECO:0000313" key="18">
    <source>
        <dbReference type="EMBL" id="PCH41649.1"/>
    </source>
</evidence>
<evidence type="ECO:0000256" key="8">
    <source>
        <dbReference type="ARBA" id="ARBA00022837"/>
    </source>
</evidence>
<feature type="region of interest" description="Disordered" evidence="15">
    <location>
        <begin position="476"/>
        <end position="511"/>
    </location>
</feature>
<keyword evidence="6" id="KW-0479">Metal-binding</keyword>
<evidence type="ECO:0000256" key="9">
    <source>
        <dbReference type="ARBA" id="ARBA00022963"/>
    </source>
</evidence>
<keyword evidence="12 16" id="KW-0472">Membrane</keyword>
<keyword evidence="9" id="KW-0442">Lipid degradation</keyword>
<evidence type="ECO:0000256" key="3">
    <source>
        <dbReference type="ARBA" id="ARBA00022475"/>
    </source>
</evidence>
<evidence type="ECO:0000256" key="2">
    <source>
        <dbReference type="ARBA" id="ARBA00004651"/>
    </source>
</evidence>
<evidence type="ECO:0000256" key="10">
    <source>
        <dbReference type="ARBA" id="ARBA00022989"/>
    </source>
</evidence>
<dbReference type="STRING" id="742152.A0A2H3JS82"/>
<dbReference type="CDD" id="cd00519">
    <property type="entry name" value="Lipase_3"/>
    <property type="match status" value="1"/>
</dbReference>
<feature type="region of interest" description="Disordered" evidence="15">
    <location>
        <begin position="358"/>
        <end position="380"/>
    </location>
</feature>
<evidence type="ECO:0000259" key="17">
    <source>
        <dbReference type="Pfam" id="PF01764"/>
    </source>
</evidence>
<dbReference type="SUPFAM" id="SSF53474">
    <property type="entry name" value="alpha/beta-Hydrolases"/>
    <property type="match status" value="1"/>
</dbReference>
<feature type="region of interest" description="Disordered" evidence="15">
    <location>
        <begin position="429"/>
        <end position="455"/>
    </location>
</feature>
<keyword evidence="19" id="KW-1185">Reference proteome</keyword>
<evidence type="ECO:0000256" key="13">
    <source>
        <dbReference type="ARBA" id="ARBA00024531"/>
    </source>
</evidence>
<dbReference type="Pfam" id="PF01764">
    <property type="entry name" value="Lipase_3"/>
    <property type="match status" value="1"/>
</dbReference>
<feature type="compositionally biased region" description="Pro residues" evidence="15">
    <location>
        <begin position="234"/>
        <end position="245"/>
    </location>
</feature>
<sequence>MSRKWDKYSRFGLEVASTATSIGFSAAKTGTRLGFGITRGIASTAAGITGSALDHAFFGGRIGAGSLLGGAVSTAISAIESLALAPLLIGESITSTSLVAAHSTLSVLSTIFPGSDEASFSLASFVTLVRREWTEPVDHGGLPEERYGVGKIWKALVGWATLQGVTSQWQEQQWFYVLREIHVNDSANTLHQDLTRDGTQAELHIRTDDIFPSQGGQIVTADIGEADGAGPTAPTTPPETMLPPSLIPPSEMKPILRRLSRLVLAGYGGPSLLFFGVPWTPSPPGGSRDSPSAEKEKRKEELKLAHAVGASEGNASSIRNSKDDPRVVPGKPAYSWWNVLMGRHDRDIFLQYANSQDSSHAITPGEPQSSQSAQRHQPLRPLTAYVGSERLMPRFWVLTDHARREVVLVIRGTMSLNELAVDLTCDPTPFELRVPRRRPSKSKSRSKSAVDQRETHIVYDEATDWSEFDEELENIPGAFPMDLSTPPRPPRPLPVPGPSQSDSNTQEPEQWESTTYLVHGGMLKMARAMGAPGKPVHVAVRGALRRNRGYSLVLCGHSLGAGVAALLALMWANPHTRLTHRRSGLPQRRSVSAYCIAPPCLTSTDLGKLAGESGLITSFVYGHDVVSRLSLGSVRDLTRAAAWLCKAEEVHGEGYSTVTKRALKWKTNIGKEGDEDWFLAMRKTLEANMQQTQLFPPGRVFWALRDGDLHPAHRIRDARGRLQKSDRGEEKVRLFEVLEPERAFGQIVFARDMLSSHVPHQYDRVLNELL</sequence>
<comment type="subcellular location">
    <subcellularLocation>
        <location evidence="2">Cell membrane</location>
        <topology evidence="2">Multi-pass membrane protein</topology>
    </subcellularLocation>
</comment>
<keyword evidence="4" id="KW-0597">Phosphoprotein</keyword>
<evidence type="ECO:0000256" key="12">
    <source>
        <dbReference type="ARBA" id="ARBA00023136"/>
    </source>
</evidence>
<keyword evidence="10 16" id="KW-1133">Transmembrane helix</keyword>
<name>A0A2H3JS82_WOLCO</name>
<accession>A0A2H3JS82</accession>
<organism evidence="18 19">
    <name type="scientific">Wolfiporia cocos (strain MD-104)</name>
    <name type="common">Brown rot fungus</name>
    <dbReference type="NCBI Taxonomy" id="742152"/>
    <lineage>
        <taxon>Eukaryota</taxon>
        <taxon>Fungi</taxon>
        <taxon>Dikarya</taxon>
        <taxon>Basidiomycota</taxon>
        <taxon>Agaricomycotina</taxon>
        <taxon>Agaricomycetes</taxon>
        <taxon>Polyporales</taxon>
        <taxon>Phaeolaceae</taxon>
        <taxon>Wolfiporia</taxon>
    </lineage>
</organism>
<dbReference type="EMBL" id="KB468113">
    <property type="protein sequence ID" value="PCH41649.1"/>
    <property type="molecule type" value="Genomic_DNA"/>
</dbReference>
<reference evidence="18 19" key="1">
    <citation type="journal article" date="2012" name="Science">
        <title>The Paleozoic origin of enzymatic lignin decomposition reconstructed from 31 fungal genomes.</title>
        <authorList>
            <person name="Floudas D."/>
            <person name="Binder M."/>
            <person name="Riley R."/>
            <person name="Barry K."/>
            <person name="Blanchette R.A."/>
            <person name="Henrissat B."/>
            <person name="Martinez A.T."/>
            <person name="Otillar R."/>
            <person name="Spatafora J.W."/>
            <person name="Yadav J.S."/>
            <person name="Aerts A."/>
            <person name="Benoit I."/>
            <person name="Boyd A."/>
            <person name="Carlson A."/>
            <person name="Copeland A."/>
            <person name="Coutinho P.M."/>
            <person name="de Vries R.P."/>
            <person name="Ferreira P."/>
            <person name="Findley K."/>
            <person name="Foster B."/>
            <person name="Gaskell J."/>
            <person name="Glotzer D."/>
            <person name="Gorecki P."/>
            <person name="Heitman J."/>
            <person name="Hesse C."/>
            <person name="Hori C."/>
            <person name="Igarashi K."/>
            <person name="Jurgens J.A."/>
            <person name="Kallen N."/>
            <person name="Kersten P."/>
            <person name="Kohler A."/>
            <person name="Kuees U."/>
            <person name="Kumar T.K.A."/>
            <person name="Kuo A."/>
            <person name="LaButti K."/>
            <person name="Larrondo L.F."/>
            <person name="Lindquist E."/>
            <person name="Ling A."/>
            <person name="Lombard V."/>
            <person name="Lucas S."/>
            <person name="Lundell T."/>
            <person name="Martin R."/>
            <person name="McLaughlin D.J."/>
            <person name="Morgenstern I."/>
            <person name="Morin E."/>
            <person name="Murat C."/>
            <person name="Nagy L.G."/>
            <person name="Nolan M."/>
            <person name="Ohm R.A."/>
            <person name="Patyshakuliyeva A."/>
            <person name="Rokas A."/>
            <person name="Ruiz-Duenas F.J."/>
            <person name="Sabat G."/>
            <person name="Salamov A."/>
            <person name="Samejima M."/>
            <person name="Schmutz J."/>
            <person name="Slot J.C."/>
            <person name="St John F."/>
            <person name="Stenlid J."/>
            <person name="Sun H."/>
            <person name="Sun S."/>
            <person name="Syed K."/>
            <person name="Tsang A."/>
            <person name="Wiebenga A."/>
            <person name="Young D."/>
            <person name="Pisabarro A."/>
            <person name="Eastwood D.C."/>
            <person name="Martin F."/>
            <person name="Cullen D."/>
            <person name="Grigoriev I.V."/>
            <person name="Hibbett D.S."/>
        </authorList>
    </citation>
    <scope>NUCLEOTIDE SEQUENCE [LARGE SCALE GENOMIC DNA]</scope>
    <source>
        <strain evidence="18 19">MD-104</strain>
    </source>
</reference>
<feature type="domain" description="Fungal lipase-type" evidence="17">
    <location>
        <begin position="511"/>
        <end position="630"/>
    </location>
</feature>
<dbReference type="GO" id="GO:0019369">
    <property type="term" value="P:arachidonate metabolic process"/>
    <property type="evidence" value="ECO:0007669"/>
    <property type="project" value="TreeGrafter"/>
</dbReference>
<dbReference type="PANTHER" id="PTHR45792">
    <property type="entry name" value="DIACYLGLYCEROL LIPASE HOMOLOG-RELATED"/>
    <property type="match status" value="1"/>
</dbReference>
<feature type="transmembrane region" description="Helical" evidence="16">
    <location>
        <begin position="550"/>
        <end position="572"/>
    </location>
</feature>
<dbReference type="OMA" id="HSGMLRM"/>
<gene>
    <name evidence="18" type="ORF">WOLCODRAFT_119388</name>
</gene>
<dbReference type="GO" id="GO:0005886">
    <property type="term" value="C:plasma membrane"/>
    <property type="evidence" value="ECO:0007669"/>
    <property type="project" value="UniProtKB-SubCell"/>
</dbReference>
<dbReference type="GO" id="GO:0046872">
    <property type="term" value="F:metal ion binding"/>
    <property type="evidence" value="ECO:0007669"/>
    <property type="project" value="UniProtKB-KW"/>
</dbReference>
<keyword evidence="8" id="KW-0106">Calcium</keyword>
<keyword evidence="3" id="KW-1003">Cell membrane</keyword>
<evidence type="ECO:0000256" key="16">
    <source>
        <dbReference type="SAM" id="Phobius"/>
    </source>
</evidence>
<evidence type="ECO:0000256" key="6">
    <source>
        <dbReference type="ARBA" id="ARBA00022723"/>
    </source>
</evidence>
<dbReference type="InterPro" id="IPR002921">
    <property type="entry name" value="Fungal_lipase-type"/>
</dbReference>
<dbReference type="GO" id="GO:0046340">
    <property type="term" value="P:diacylglycerol catabolic process"/>
    <property type="evidence" value="ECO:0007669"/>
    <property type="project" value="TreeGrafter"/>
</dbReference>
<proteinExistence type="predicted"/>
<dbReference type="Gene3D" id="3.40.50.1820">
    <property type="entry name" value="alpha/beta hydrolase"/>
    <property type="match status" value="1"/>
</dbReference>
<feature type="region of interest" description="Disordered" evidence="15">
    <location>
        <begin position="224"/>
        <end position="245"/>
    </location>
</feature>
<feature type="compositionally biased region" description="Basic residues" evidence="15">
    <location>
        <begin position="435"/>
        <end position="446"/>
    </location>
</feature>
<evidence type="ECO:0000256" key="11">
    <source>
        <dbReference type="ARBA" id="ARBA00023098"/>
    </source>
</evidence>
<dbReference type="AlphaFoldDB" id="A0A2H3JS82"/>
<dbReference type="InterPro" id="IPR052214">
    <property type="entry name" value="DAG_Lipase-Related"/>
</dbReference>
<feature type="compositionally biased region" description="Polar residues" evidence="15">
    <location>
        <begin position="499"/>
        <end position="511"/>
    </location>
</feature>
<comment type="catalytic activity">
    <reaction evidence="13">
        <text>a 1,2-diacyl-sn-glycerol + H2O = a 2-acylglycerol + a fatty acid + H(+)</text>
        <dbReference type="Rhea" id="RHEA:33275"/>
        <dbReference type="ChEBI" id="CHEBI:15377"/>
        <dbReference type="ChEBI" id="CHEBI:15378"/>
        <dbReference type="ChEBI" id="CHEBI:17389"/>
        <dbReference type="ChEBI" id="CHEBI:17815"/>
        <dbReference type="ChEBI" id="CHEBI:28868"/>
        <dbReference type="EC" id="3.1.1.116"/>
    </reaction>
    <physiologicalReaction direction="left-to-right" evidence="13">
        <dbReference type="Rhea" id="RHEA:33276"/>
    </physiologicalReaction>
</comment>
<dbReference type="OrthoDB" id="438440at2759"/>
<dbReference type="PANTHER" id="PTHR45792:SF8">
    <property type="entry name" value="DIACYLGLYCEROL LIPASE-ALPHA"/>
    <property type="match status" value="1"/>
</dbReference>
<evidence type="ECO:0000256" key="4">
    <source>
        <dbReference type="ARBA" id="ARBA00022553"/>
    </source>
</evidence>
<keyword evidence="5 16" id="KW-0812">Transmembrane</keyword>
<feature type="compositionally biased region" description="Pro residues" evidence="15">
    <location>
        <begin position="486"/>
        <end position="497"/>
    </location>
</feature>
<keyword evidence="7 18" id="KW-0378">Hydrolase</keyword>
<evidence type="ECO:0000256" key="1">
    <source>
        <dbReference type="ARBA" id="ARBA00001913"/>
    </source>
</evidence>
<evidence type="ECO:0000256" key="7">
    <source>
        <dbReference type="ARBA" id="ARBA00022801"/>
    </source>
</evidence>
<evidence type="ECO:0000313" key="19">
    <source>
        <dbReference type="Proteomes" id="UP000218811"/>
    </source>
</evidence>
<keyword evidence="11" id="KW-0443">Lipid metabolism</keyword>
<dbReference type="GO" id="GO:0016298">
    <property type="term" value="F:lipase activity"/>
    <property type="evidence" value="ECO:0007669"/>
    <property type="project" value="TreeGrafter"/>
</dbReference>
<feature type="compositionally biased region" description="Basic and acidic residues" evidence="15">
    <location>
        <begin position="291"/>
        <end position="304"/>
    </location>
</feature>
<feature type="region of interest" description="Disordered" evidence="15">
    <location>
        <begin position="279"/>
        <end position="325"/>
    </location>
</feature>
<feature type="compositionally biased region" description="Polar residues" evidence="15">
    <location>
        <begin position="358"/>
        <end position="375"/>
    </location>
</feature>
<evidence type="ECO:0000256" key="14">
    <source>
        <dbReference type="ARBA" id="ARBA00026104"/>
    </source>
</evidence>
<evidence type="ECO:0000256" key="5">
    <source>
        <dbReference type="ARBA" id="ARBA00022692"/>
    </source>
</evidence>
<protein>
    <recommendedName>
        <fullName evidence="14">sn-1-specific diacylglycerol lipase</fullName>
        <ecNumber evidence="14">3.1.1.116</ecNumber>
    </recommendedName>
</protein>
<dbReference type="InterPro" id="IPR029058">
    <property type="entry name" value="AB_hydrolase_fold"/>
</dbReference>
<dbReference type="Proteomes" id="UP000218811">
    <property type="component" value="Unassembled WGS sequence"/>
</dbReference>
<evidence type="ECO:0000256" key="15">
    <source>
        <dbReference type="SAM" id="MobiDB-lite"/>
    </source>
</evidence>
<dbReference type="EC" id="3.1.1.116" evidence="14"/>